<reference evidence="2" key="1">
    <citation type="journal article" date="2019" name="Int. J. Syst. Evol. Microbiol.">
        <title>The Global Catalogue of Microorganisms (GCM) 10K type strain sequencing project: providing services to taxonomists for standard genome sequencing and annotation.</title>
        <authorList>
            <consortium name="The Broad Institute Genomics Platform"/>
            <consortium name="The Broad Institute Genome Sequencing Center for Infectious Disease"/>
            <person name="Wu L."/>
            <person name="Ma J."/>
        </authorList>
    </citation>
    <scope>NUCLEOTIDE SEQUENCE [LARGE SCALE GENOMIC DNA]</scope>
    <source>
        <strain evidence="2">CECT 7956</strain>
    </source>
</reference>
<dbReference type="EMBL" id="JBHRYQ010000001">
    <property type="protein sequence ID" value="MFC3812819.1"/>
    <property type="molecule type" value="Genomic_DNA"/>
</dbReference>
<name>A0ABV7Z040_9BACT</name>
<comment type="caution">
    <text evidence="1">The sequence shown here is derived from an EMBL/GenBank/DDBJ whole genome shotgun (WGS) entry which is preliminary data.</text>
</comment>
<dbReference type="Proteomes" id="UP001595616">
    <property type="component" value="Unassembled WGS sequence"/>
</dbReference>
<dbReference type="RefSeq" id="WP_379839724.1">
    <property type="nucleotide sequence ID" value="NZ_JBHRYQ010000001.1"/>
</dbReference>
<proteinExistence type="predicted"/>
<protein>
    <submittedName>
        <fullName evidence="1">Uncharacterized protein</fullName>
    </submittedName>
</protein>
<evidence type="ECO:0000313" key="2">
    <source>
        <dbReference type="Proteomes" id="UP001595616"/>
    </source>
</evidence>
<sequence>MKNRLTYCQNRTMEDTFTGTLAEGISTTMHNGTLGYDKNDNIGYLTGNAFLPCNGLKTECRSYLVIRLSRAREMDKFDL</sequence>
<organism evidence="1 2">
    <name type="scientific">Lacihabitans lacunae</name>
    <dbReference type="NCBI Taxonomy" id="1028214"/>
    <lineage>
        <taxon>Bacteria</taxon>
        <taxon>Pseudomonadati</taxon>
        <taxon>Bacteroidota</taxon>
        <taxon>Cytophagia</taxon>
        <taxon>Cytophagales</taxon>
        <taxon>Leadbetterellaceae</taxon>
        <taxon>Lacihabitans</taxon>
    </lineage>
</organism>
<evidence type="ECO:0000313" key="1">
    <source>
        <dbReference type="EMBL" id="MFC3812819.1"/>
    </source>
</evidence>
<keyword evidence="2" id="KW-1185">Reference proteome</keyword>
<accession>A0ABV7Z040</accession>
<gene>
    <name evidence="1" type="ORF">ACFOOI_19300</name>
</gene>